<dbReference type="InterPro" id="IPR023393">
    <property type="entry name" value="START-like_dom_sf"/>
</dbReference>
<dbReference type="GO" id="GO:0004864">
    <property type="term" value="F:protein phosphatase inhibitor activity"/>
    <property type="evidence" value="ECO:0007669"/>
    <property type="project" value="InterPro"/>
</dbReference>
<comment type="subcellular location">
    <subcellularLocation>
        <location evidence="1">Nucleus</location>
    </subcellularLocation>
</comment>
<dbReference type="PRINTS" id="PR00634">
    <property type="entry name" value="BETALLERGEN"/>
</dbReference>
<protein>
    <submittedName>
        <fullName evidence="4">Major allergen Api g 1, isoallergen 1-like</fullName>
    </submittedName>
</protein>
<reference evidence="5" key="1">
    <citation type="journal article" date="2019" name="Nat. Commun.">
        <title>The genome of broomcorn millet.</title>
        <authorList>
            <person name="Zou C."/>
            <person name="Miki D."/>
            <person name="Li D."/>
            <person name="Tang Q."/>
            <person name="Xiao L."/>
            <person name="Rajput S."/>
            <person name="Deng P."/>
            <person name="Jia W."/>
            <person name="Huang R."/>
            <person name="Zhang M."/>
            <person name="Sun Y."/>
            <person name="Hu J."/>
            <person name="Fu X."/>
            <person name="Schnable P.S."/>
            <person name="Li F."/>
            <person name="Zhang H."/>
            <person name="Feng B."/>
            <person name="Zhu X."/>
            <person name="Liu R."/>
            <person name="Schnable J.C."/>
            <person name="Zhu J.-K."/>
            <person name="Zhang H."/>
        </authorList>
    </citation>
    <scope>NUCLEOTIDE SEQUENCE [LARGE SCALE GENOMIC DNA]</scope>
</reference>
<evidence type="ECO:0000256" key="1">
    <source>
        <dbReference type="ARBA" id="ARBA00004123"/>
    </source>
</evidence>
<comment type="caution">
    <text evidence="4">The sequence shown here is derived from an EMBL/GenBank/DDBJ whole genome shotgun (WGS) entry which is preliminary data.</text>
</comment>
<gene>
    <name evidence="4" type="ORF">C2845_PM06G31160</name>
</gene>
<name>A0A3L6RDR2_PANMI</name>
<dbReference type="GO" id="GO:0005634">
    <property type="term" value="C:nucleus"/>
    <property type="evidence" value="ECO:0007669"/>
    <property type="project" value="UniProtKB-SubCell"/>
</dbReference>
<dbReference type="GO" id="GO:0038023">
    <property type="term" value="F:signaling receptor activity"/>
    <property type="evidence" value="ECO:0007669"/>
    <property type="project" value="InterPro"/>
</dbReference>
<dbReference type="SMART" id="SM01037">
    <property type="entry name" value="Bet_v_1"/>
    <property type="match status" value="1"/>
</dbReference>
<dbReference type="InterPro" id="IPR050279">
    <property type="entry name" value="Plant_def-hormone_signal"/>
</dbReference>
<evidence type="ECO:0000313" key="5">
    <source>
        <dbReference type="Proteomes" id="UP000275267"/>
    </source>
</evidence>
<keyword evidence="5" id="KW-1185">Reference proteome</keyword>
<accession>A0A3L6RDR2</accession>
<dbReference type="OrthoDB" id="631900at2759"/>
<dbReference type="SUPFAM" id="SSF55961">
    <property type="entry name" value="Bet v1-like"/>
    <property type="match status" value="1"/>
</dbReference>
<dbReference type="GO" id="GO:0010427">
    <property type="term" value="F:abscisic acid binding"/>
    <property type="evidence" value="ECO:0007669"/>
    <property type="project" value="InterPro"/>
</dbReference>
<dbReference type="GO" id="GO:0005737">
    <property type="term" value="C:cytoplasm"/>
    <property type="evidence" value="ECO:0007669"/>
    <property type="project" value="TreeGrafter"/>
</dbReference>
<organism evidence="4 5">
    <name type="scientific">Panicum miliaceum</name>
    <name type="common">Proso millet</name>
    <name type="synonym">Broomcorn millet</name>
    <dbReference type="NCBI Taxonomy" id="4540"/>
    <lineage>
        <taxon>Eukaryota</taxon>
        <taxon>Viridiplantae</taxon>
        <taxon>Streptophyta</taxon>
        <taxon>Embryophyta</taxon>
        <taxon>Tracheophyta</taxon>
        <taxon>Spermatophyta</taxon>
        <taxon>Magnoliopsida</taxon>
        <taxon>Liliopsida</taxon>
        <taxon>Poales</taxon>
        <taxon>Poaceae</taxon>
        <taxon>PACMAD clade</taxon>
        <taxon>Panicoideae</taxon>
        <taxon>Panicodae</taxon>
        <taxon>Paniceae</taxon>
        <taxon>Panicinae</taxon>
        <taxon>Panicum</taxon>
        <taxon>Panicum sect. Panicum</taxon>
    </lineage>
</organism>
<evidence type="ECO:0000313" key="4">
    <source>
        <dbReference type="EMBL" id="RLN00065.1"/>
    </source>
</evidence>
<dbReference type="Pfam" id="PF00407">
    <property type="entry name" value="Bet_v_1"/>
    <property type="match status" value="1"/>
</dbReference>
<proteinExistence type="inferred from homology"/>
<dbReference type="EMBL" id="PQIB02000009">
    <property type="protein sequence ID" value="RLN00065.1"/>
    <property type="molecule type" value="Genomic_DNA"/>
</dbReference>
<dbReference type="PANTHER" id="PTHR31213:SF168">
    <property type="entry name" value="OS12G0555100 PROTEIN"/>
    <property type="match status" value="1"/>
</dbReference>
<dbReference type="Proteomes" id="UP000275267">
    <property type="component" value="Unassembled WGS sequence"/>
</dbReference>
<dbReference type="GO" id="GO:0009738">
    <property type="term" value="P:abscisic acid-activated signaling pathway"/>
    <property type="evidence" value="ECO:0007669"/>
    <property type="project" value="InterPro"/>
</dbReference>
<comment type="similarity">
    <text evidence="2">Belongs to the BetVI family.</text>
</comment>
<evidence type="ECO:0000259" key="3">
    <source>
        <dbReference type="SMART" id="SM01037"/>
    </source>
</evidence>
<dbReference type="CDD" id="cd07816">
    <property type="entry name" value="Bet_v1-like"/>
    <property type="match status" value="1"/>
</dbReference>
<dbReference type="AlphaFoldDB" id="A0A3L6RDR2"/>
<dbReference type="PANTHER" id="PTHR31213">
    <property type="entry name" value="OS08G0374000 PROTEIN-RELATED"/>
    <property type="match status" value="1"/>
</dbReference>
<dbReference type="STRING" id="4540.A0A3L6RDR2"/>
<dbReference type="GO" id="GO:0006952">
    <property type="term" value="P:defense response"/>
    <property type="evidence" value="ECO:0007669"/>
    <property type="project" value="InterPro"/>
</dbReference>
<feature type="domain" description="Bet v I/Major latex protein" evidence="3">
    <location>
        <begin position="1"/>
        <end position="156"/>
    </location>
</feature>
<dbReference type="FunFam" id="3.30.530.20:FF:000007">
    <property type="entry name" value="Major pollen allergen Bet v 1-A"/>
    <property type="match status" value="1"/>
</dbReference>
<dbReference type="InterPro" id="IPR024949">
    <property type="entry name" value="Bet_v_I_allergen"/>
</dbReference>
<dbReference type="Gene3D" id="3.30.530.20">
    <property type="match status" value="1"/>
</dbReference>
<dbReference type="InterPro" id="IPR000916">
    <property type="entry name" value="Bet_v_I/MLP"/>
</dbReference>
<sequence length="161" mass="16885">MAAGRVTDECAVAVAAERLWKAALADQEHAVLPKACAGYIESVEVEGDGGLGTVTTMRLNPAVGGAAAFRSRLLARDAAARVVRSEVLEGGEVSARLRSQVTEVGVEPAGEGASVLKIAVEYETRDGAPLPPEDQAKLTQGYIGLIKKVEEYLVAHPEEFA</sequence>
<evidence type="ECO:0000256" key="2">
    <source>
        <dbReference type="ARBA" id="ARBA00009744"/>
    </source>
</evidence>